<feature type="compositionally biased region" description="Basic and acidic residues" evidence="1">
    <location>
        <begin position="36"/>
        <end position="56"/>
    </location>
</feature>
<sequence>RHQSARVICVSSVIMIIKIVTVVLWCGGVLSTSVNERSKVDHQGDHSEREQEDRGASRRQFGYLGSSNPASYQGSLGGGNSGFGVTLSNGNSGYGGLLGANSGVGGQFGTAYSGFGGPQSASFTSFGGPQGNPGLRAPSGNGYQGGLSSGNSGIGYTLGSGSSSLRIQINSGVNPNFGSPSPSSINAGGLGGTFAAASGNS</sequence>
<keyword evidence="2" id="KW-0472">Membrane</keyword>
<feature type="non-terminal residue" evidence="3">
    <location>
        <position position="201"/>
    </location>
</feature>
<reference evidence="3" key="1">
    <citation type="journal article" date="2014" name="PLoS ONE">
        <title>Transcriptome-Based Identification of ABC Transporters in the Western Tarnished Plant Bug Lygus hesperus.</title>
        <authorList>
            <person name="Hull J.J."/>
            <person name="Chaney K."/>
            <person name="Geib S.M."/>
            <person name="Fabrick J.A."/>
            <person name="Brent C.S."/>
            <person name="Walsh D."/>
            <person name="Lavine L.C."/>
        </authorList>
    </citation>
    <scope>NUCLEOTIDE SEQUENCE</scope>
</reference>
<reference evidence="3" key="2">
    <citation type="submission" date="2014-07" db="EMBL/GenBank/DDBJ databases">
        <authorList>
            <person name="Hull J."/>
        </authorList>
    </citation>
    <scope>NUCLEOTIDE SEQUENCE</scope>
</reference>
<evidence type="ECO:0000313" key="3">
    <source>
        <dbReference type="EMBL" id="JAG38401.1"/>
    </source>
</evidence>
<protein>
    <submittedName>
        <fullName evidence="3">Uncharacterized protein</fullName>
    </submittedName>
</protein>
<accession>A0A0A9Z3F5</accession>
<dbReference type="EMBL" id="GBHO01005203">
    <property type="protein sequence ID" value="JAG38401.1"/>
    <property type="molecule type" value="Transcribed_RNA"/>
</dbReference>
<keyword evidence="2" id="KW-1133">Transmembrane helix</keyword>
<feature type="region of interest" description="Disordered" evidence="1">
    <location>
        <begin position="36"/>
        <end position="63"/>
    </location>
</feature>
<organism evidence="3">
    <name type="scientific">Lygus hesperus</name>
    <name type="common">Western plant bug</name>
    <dbReference type="NCBI Taxonomy" id="30085"/>
    <lineage>
        <taxon>Eukaryota</taxon>
        <taxon>Metazoa</taxon>
        <taxon>Ecdysozoa</taxon>
        <taxon>Arthropoda</taxon>
        <taxon>Hexapoda</taxon>
        <taxon>Insecta</taxon>
        <taxon>Pterygota</taxon>
        <taxon>Neoptera</taxon>
        <taxon>Paraneoptera</taxon>
        <taxon>Hemiptera</taxon>
        <taxon>Heteroptera</taxon>
        <taxon>Panheteroptera</taxon>
        <taxon>Cimicomorpha</taxon>
        <taxon>Miridae</taxon>
        <taxon>Mirini</taxon>
        <taxon>Lygus</taxon>
    </lineage>
</organism>
<keyword evidence="2" id="KW-0812">Transmembrane</keyword>
<feature type="non-terminal residue" evidence="3">
    <location>
        <position position="1"/>
    </location>
</feature>
<gene>
    <name evidence="3" type="ORF">CM83_252</name>
</gene>
<name>A0A0A9Z3F5_LYGHE</name>
<feature type="region of interest" description="Disordered" evidence="1">
    <location>
        <begin position="122"/>
        <end position="146"/>
    </location>
</feature>
<evidence type="ECO:0000256" key="2">
    <source>
        <dbReference type="SAM" id="Phobius"/>
    </source>
</evidence>
<feature type="transmembrane region" description="Helical" evidence="2">
    <location>
        <begin position="7"/>
        <end position="30"/>
    </location>
</feature>
<proteinExistence type="predicted"/>
<evidence type="ECO:0000256" key="1">
    <source>
        <dbReference type="SAM" id="MobiDB-lite"/>
    </source>
</evidence>
<dbReference type="AlphaFoldDB" id="A0A0A9Z3F5"/>